<accession>A0A7R9ESS3</accession>
<reference evidence="1" key="1">
    <citation type="submission" date="2020-11" db="EMBL/GenBank/DDBJ databases">
        <authorList>
            <person name="Tran Van P."/>
        </authorList>
    </citation>
    <scope>NUCLEOTIDE SEQUENCE</scope>
</reference>
<sequence length="171" mass="18609">MKVGSPVTVSQGAGRRGPLPRSMAVTLGLWLLASCGAVISTSAAWQDNVRPKLYVQLDQETEVDLVTFSVTDKHTTKGTKRSLRVAIWNGQPWVSAPLAEYSYCNFFFRATWFGSMRSSSTAVSVRASRGKEVLLGLAWGGGGVELIMFWHQVNSRGGGWWEQGVGGMEVP</sequence>
<protein>
    <submittedName>
        <fullName evidence="1">Uncharacterized protein</fullName>
    </submittedName>
</protein>
<dbReference type="PROSITE" id="PS51257">
    <property type="entry name" value="PROKAR_LIPOPROTEIN"/>
    <property type="match status" value="1"/>
</dbReference>
<evidence type="ECO:0000313" key="1">
    <source>
        <dbReference type="EMBL" id="CAD7440707.1"/>
    </source>
</evidence>
<dbReference type="EMBL" id="OD565060">
    <property type="protein sequence ID" value="CAD7440707.1"/>
    <property type="molecule type" value="Genomic_DNA"/>
</dbReference>
<proteinExistence type="predicted"/>
<organism evidence="1">
    <name type="scientific">Timema bartmani</name>
    <dbReference type="NCBI Taxonomy" id="61472"/>
    <lineage>
        <taxon>Eukaryota</taxon>
        <taxon>Metazoa</taxon>
        <taxon>Ecdysozoa</taxon>
        <taxon>Arthropoda</taxon>
        <taxon>Hexapoda</taxon>
        <taxon>Insecta</taxon>
        <taxon>Pterygota</taxon>
        <taxon>Neoptera</taxon>
        <taxon>Polyneoptera</taxon>
        <taxon>Phasmatodea</taxon>
        <taxon>Timematodea</taxon>
        <taxon>Timematoidea</taxon>
        <taxon>Timematidae</taxon>
        <taxon>Timema</taxon>
    </lineage>
</organism>
<name>A0A7R9ESS3_9NEOP</name>
<dbReference type="AlphaFoldDB" id="A0A7R9ESS3"/>
<gene>
    <name evidence="1" type="ORF">TBIB3V08_LOCUS3199</name>
</gene>